<evidence type="ECO:0000256" key="1">
    <source>
        <dbReference type="SAM" id="MobiDB-lite"/>
    </source>
</evidence>
<dbReference type="AlphaFoldDB" id="A0A6G0HDI6"/>
<dbReference type="GO" id="GO:0005262">
    <property type="term" value="F:calcium channel activity"/>
    <property type="evidence" value="ECO:0007669"/>
    <property type="project" value="TreeGrafter"/>
</dbReference>
<dbReference type="PANTHER" id="PTHR13800:SF13">
    <property type="entry name" value="TRANSIENT RECEPTOR POTENTIAL CATION CHANNEL SUBFAMILY M MEMBER 1"/>
    <property type="match status" value="1"/>
</dbReference>
<dbReference type="GO" id="GO:0005886">
    <property type="term" value="C:plasma membrane"/>
    <property type="evidence" value="ECO:0007669"/>
    <property type="project" value="TreeGrafter"/>
</dbReference>
<feature type="compositionally biased region" description="Polar residues" evidence="1">
    <location>
        <begin position="255"/>
        <end position="265"/>
    </location>
</feature>
<feature type="region of interest" description="Disordered" evidence="1">
    <location>
        <begin position="207"/>
        <end position="289"/>
    </location>
</feature>
<evidence type="ECO:0000256" key="2">
    <source>
        <dbReference type="SAM" id="SignalP"/>
    </source>
</evidence>
<feature type="signal peptide" evidence="2">
    <location>
        <begin position="1"/>
        <end position="18"/>
    </location>
</feature>
<sequence length="289" mass="32647">MACYLLVANILLVNLLIAVFNNTFFEVKSIQPGVEVPALSVIMTFHDRPILPPPLIVLPHIYIVLRRLCCRCRRTNGDHDDRERRLQLILSPDELKSLHEFEEQCVEEYFREKDDEEESVNSADGYSLYRYQLDHDDRTSVSGELEGSDRKVQLSPERQETRPPAPLTSARFAGWQRRENPAGGSGILPYGEVKGHTVLSNLLPHRKSISSPTHQDQGQGQDQEGSQQTSGSPSMPHSSRGEEPSEEDRMFPTLRSKSLNANPSKTRTKKDGEEMQRGWQRQGSGVGVQ</sequence>
<feature type="compositionally biased region" description="Low complexity" evidence="1">
    <location>
        <begin position="215"/>
        <end position="232"/>
    </location>
</feature>
<feature type="chain" id="PRO_5026229310" evidence="2">
    <location>
        <begin position="19"/>
        <end position="289"/>
    </location>
</feature>
<feature type="compositionally biased region" description="Basic and acidic residues" evidence="1">
    <location>
        <begin position="239"/>
        <end position="250"/>
    </location>
</feature>
<keyword evidence="3" id="KW-0675">Receptor</keyword>
<comment type="caution">
    <text evidence="3">The sequence shown here is derived from an EMBL/GenBank/DDBJ whole genome shotgun (WGS) entry which is preliminary data.</text>
</comment>
<dbReference type="PANTHER" id="PTHR13800">
    <property type="entry name" value="TRANSIENT RECEPTOR POTENTIAL CATION CHANNEL, SUBFAMILY M, MEMBER 6"/>
    <property type="match status" value="1"/>
</dbReference>
<reference evidence="3 4" key="1">
    <citation type="submission" date="2019-07" db="EMBL/GenBank/DDBJ databases">
        <title>Chromosome genome assembly for large yellow croaker.</title>
        <authorList>
            <person name="Xiao S."/>
        </authorList>
    </citation>
    <scope>NUCLEOTIDE SEQUENCE [LARGE SCALE GENOMIC DNA]</scope>
    <source>
        <strain evidence="3">JMULYC20181020</strain>
        <tissue evidence="3">Muscle</tissue>
    </source>
</reference>
<feature type="compositionally biased region" description="Basic and acidic residues" evidence="1">
    <location>
        <begin position="147"/>
        <end position="161"/>
    </location>
</feature>
<organism evidence="3 4">
    <name type="scientific">Larimichthys crocea</name>
    <name type="common">Large yellow croaker</name>
    <name type="synonym">Pseudosciaena crocea</name>
    <dbReference type="NCBI Taxonomy" id="215358"/>
    <lineage>
        <taxon>Eukaryota</taxon>
        <taxon>Metazoa</taxon>
        <taxon>Chordata</taxon>
        <taxon>Craniata</taxon>
        <taxon>Vertebrata</taxon>
        <taxon>Euteleostomi</taxon>
        <taxon>Actinopterygii</taxon>
        <taxon>Neopterygii</taxon>
        <taxon>Teleostei</taxon>
        <taxon>Neoteleostei</taxon>
        <taxon>Acanthomorphata</taxon>
        <taxon>Eupercaria</taxon>
        <taxon>Sciaenidae</taxon>
        <taxon>Larimichthys</taxon>
    </lineage>
</organism>
<name>A0A6G0HDI6_LARCR</name>
<dbReference type="EMBL" id="REGW02000925">
    <property type="protein sequence ID" value="KAE8277274.1"/>
    <property type="molecule type" value="Genomic_DNA"/>
</dbReference>
<accession>A0A6G0HDI6</accession>
<dbReference type="Proteomes" id="UP000424527">
    <property type="component" value="Unassembled WGS sequence"/>
</dbReference>
<gene>
    <name evidence="3" type="ORF">D5F01_LYC24855</name>
</gene>
<keyword evidence="4" id="KW-1185">Reference proteome</keyword>
<evidence type="ECO:0000313" key="3">
    <source>
        <dbReference type="EMBL" id="KAE8277274.1"/>
    </source>
</evidence>
<protein>
    <submittedName>
        <fullName evidence="3">Transient receptor potential cation channel subfamily M member 1</fullName>
    </submittedName>
</protein>
<dbReference type="InterPro" id="IPR050927">
    <property type="entry name" value="TRPM"/>
</dbReference>
<feature type="region of interest" description="Disordered" evidence="1">
    <location>
        <begin position="139"/>
        <end position="180"/>
    </location>
</feature>
<keyword evidence="2" id="KW-0732">Signal</keyword>
<evidence type="ECO:0000313" key="4">
    <source>
        <dbReference type="Proteomes" id="UP000424527"/>
    </source>
</evidence>
<proteinExistence type="predicted"/>